<keyword evidence="5" id="KW-0997">Cell inner membrane</keyword>
<gene>
    <name evidence="13" type="ORF">ThimaDRAFT_4278</name>
</gene>
<dbReference type="Gene3D" id="3.55.40.10">
    <property type="entry name" value="minor pseudopilin epsh domain"/>
    <property type="match status" value="1"/>
</dbReference>
<feature type="domain" description="General secretion pathway GspH" evidence="12">
    <location>
        <begin position="44"/>
        <end position="158"/>
    </location>
</feature>
<comment type="similarity">
    <text evidence="9">Belongs to the GSP H family.</text>
</comment>
<keyword evidence="4" id="KW-0488">Methylation</keyword>
<dbReference type="EMBL" id="AFWV01000017">
    <property type="protein sequence ID" value="EGV16509.1"/>
    <property type="molecule type" value="Genomic_DNA"/>
</dbReference>
<keyword evidence="7 11" id="KW-1133">Transmembrane helix</keyword>
<name>F9UH11_9GAMM</name>
<reference evidence="13 14" key="1">
    <citation type="submission" date="2011-06" db="EMBL/GenBank/DDBJ databases">
        <title>The draft genome of Thiocapsa marina 5811.</title>
        <authorList>
            <consortium name="US DOE Joint Genome Institute (JGI-PGF)"/>
            <person name="Lucas S."/>
            <person name="Han J."/>
            <person name="Cheng J.-F."/>
            <person name="Goodwin L."/>
            <person name="Pitluck S."/>
            <person name="Peters L."/>
            <person name="Land M.L."/>
            <person name="Hauser L."/>
            <person name="Vogl K."/>
            <person name="Liu Z."/>
            <person name="Imhoff J."/>
            <person name="Thiel V."/>
            <person name="Frigaard N.-U."/>
            <person name="Bryant D."/>
            <person name="Woyke T.J."/>
        </authorList>
    </citation>
    <scope>NUCLEOTIDE SEQUENCE [LARGE SCALE GENOMIC DNA]</scope>
    <source>
        <strain evidence="13 14">5811</strain>
    </source>
</reference>
<dbReference type="OrthoDB" id="2313614at2"/>
<evidence type="ECO:0000256" key="7">
    <source>
        <dbReference type="ARBA" id="ARBA00022989"/>
    </source>
</evidence>
<dbReference type="RefSeq" id="WP_007195150.1">
    <property type="nucleotide sequence ID" value="NZ_AFWV01000017.1"/>
</dbReference>
<evidence type="ECO:0000313" key="13">
    <source>
        <dbReference type="EMBL" id="EGV16509.1"/>
    </source>
</evidence>
<feature type="transmembrane region" description="Helical" evidence="11">
    <location>
        <begin position="12"/>
        <end position="32"/>
    </location>
</feature>
<dbReference type="Proteomes" id="UP000005459">
    <property type="component" value="Unassembled WGS sequence"/>
</dbReference>
<organism evidence="13 14">
    <name type="scientific">Thiocapsa marina 5811</name>
    <dbReference type="NCBI Taxonomy" id="768671"/>
    <lineage>
        <taxon>Bacteria</taxon>
        <taxon>Pseudomonadati</taxon>
        <taxon>Pseudomonadota</taxon>
        <taxon>Gammaproteobacteria</taxon>
        <taxon>Chromatiales</taxon>
        <taxon>Chromatiaceae</taxon>
        <taxon>Thiocapsa</taxon>
    </lineage>
</organism>
<evidence type="ECO:0000256" key="2">
    <source>
        <dbReference type="ARBA" id="ARBA00021549"/>
    </source>
</evidence>
<keyword evidence="3" id="KW-1003">Cell membrane</keyword>
<evidence type="ECO:0000256" key="3">
    <source>
        <dbReference type="ARBA" id="ARBA00022475"/>
    </source>
</evidence>
<evidence type="ECO:0000256" key="10">
    <source>
        <dbReference type="ARBA" id="ARBA00030775"/>
    </source>
</evidence>
<dbReference type="InterPro" id="IPR045584">
    <property type="entry name" value="Pilin-like"/>
</dbReference>
<dbReference type="InterPro" id="IPR012902">
    <property type="entry name" value="N_methyl_site"/>
</dbReference>
<evidence type="ECO:0000256" key="6">
    <source>
        <dbReference type="ARBA" id="ARBA00022692"/>
    </source>
</evidence>
<dbReference type="InterPro" id="IPR022346">
    <property type="entry name" value="T2SS_GspH"/>
</dbReference>
<evidence type="ECO:0000256" key="5">
    <source>
        <dbReference type="ARBA" id="ARBA00022519"/>
    </source>
</evidence>
<keyword evidence="14" id="KW-1185">Reference proteome</keyword>
<keyword evidence="6 11" id="KW-0812">Transmembrane</keyword>
<dbReference type="GO" id="GO:0015627">
    <property type="term" value="C:type II protein secretion system complex"/>
    <property type="evidence" value="ECO:0007669"/>
    <property type="project" value="InterPro"/>
</dbReference>
<evidence type="ECO:0000256" key="1">
    <source>
        <dbReference type="ARBA" id="ARBA00004377"/>
    </source>
</evidence>
<keyword evidence="8 11" id="KW-0472">Membrane</keyword>
<dbReference type="eggNOG" id="COG4970">
    <property type="taxonomic scope" value="Bacteria"/>
</dbReference>
<dbReference type="STRING" id="768671.ThimaDRAFT_4278"/>
<evidence type="ECO:0000256" key="11">
    <source>
        <dbReference type="SAM" id="Phobius"/>
    </source>
</evidence>
<dbReference type="Pfam" id="PF12019">
    <property type="entry name" value="GspH"/>
    <property type="match status" value="1"/>
</dbReference>
<dbReference type="GO" id="GO:0005886">
    <property type="term" value="C:plasma membrane"/>
    <property type="evidence" value="ECO:0007669"/>
    <property type="project" value="UniProtKB-SubCell"/>
</dbReference>
<protein>
    <recommendedName>
        <fullName evidence="2">Type II secretion system protein H</fullName>
    </recommendedName>
    <alternativeName>
        <fullName evidence="10">General secretion pathway protein H</fullName>
    </alternativeName>
</protein>
<dbReference type="AlphaFoldDB" id="F9UH11"/>
<evidence type="ECO:0000256" key="4">
    <source>
        <dbReference type="ARBA" id="ARBA00022481"/>
    </source>
</evidence>
<proteinExistence type="inferred from homology"/>
<dbReference type="PROSITE" id="PS00409">
    <property type="entry name" value="PROKAR_NTER_METHYL"/>
    <property type="match status" value="1"/>
</dbReference>
<accession>F9UH11</accession>
<dbReference type="NCBIfam" id="TIGR02532">
    <property type="entry name" value="IV_pilin_GFxxxE"/>
    <property type="match status" value="1"/>
</dbReference>
<comment type="subcellular location">
    <subcellularLocation>
        <location evidence="1">Cell inner membrane</location>
        <topology evidence="1">Single-pass membrane protein</topology>
    </subcellularLocation>
</comment>
<dbReference type="SUPFAM" id="SSF54523">
    <property type="entry name" value="Pili subunits"/>
    <property type="match status" value="1"/>
</dbReference>
<evidence type="ECO:0000256" key="8">
    <source>
        <dbReference type="ARBA" id="ARBA00023136"/>
    </source>
</evidence>
<dbReference type="GO" id="GO:0015628">
    <property type="term" value="P:protein secretion by the type II secretion system"/>
    <property type="evidence" value="ECO:0007669"/>
    <property type="project" value="InterPro"/>
</dbReference>
<evidence type="ECO:0000259" key="12">
    <source>
        <dbReference type="Pfam" id="PF12019"/>
    </source>
</evidence>
<evidence type="ECO:0000313" key="14">
    <source>
        <dbReference type="Proteomes" id="UP000005459"/>
    </source>
</evidence>
<evidence type="ECO:0000256" key="9">
    <source>
        <dbReference type="ARBA" id="ARBA00025772"/>
    </source>
</evidence>
<sequence length="168" mass="17570">MISNATKGFTLIELLFGIGVLVTLLAIGIPSFQGLTARHQITNATNDLLASLQLARTEAVKQMRDVSICPSTSGSGCTGGTNWSDGWIVFRDPNADAVVDEGDVILVVAQPLVQTLSVSGPETIRYLPSGAVDTLPTPFDIAQSSEEQERCISVTASGSAASRYGACP</sequence>